<accession>A0AA95SXI7</accession>
<proteinExistence type="inferred from homology"/>
<dbReference type="CDD" id="cd01347">
    <property type="entry name" value="ligand_gated_channel"/>
    <property type="match status" value="1"/>
</dbReference>
<evidence type="ECO:0000256" key="13">
    <source>
        <dbReference type="ARBA" id="ARBA00023237"/>
    </source>
</evidence>
<dbReference type="GO" id="GO:0009279">
    <property type="term" value="C:cell outer membrane"/>
    <property type="evidence" value="ECO:0007669"/>
    <property type="project" value="UniProtKB-SubCell"/>
</dbReference>
<evidence type="ECO:0000256" key="5">
    <source>
        <dbReference type="ARBA" id="ARBA00022496"/>
    </source>
</evidence>
<keyword evidence="12 20" id="KW-0675">Receptor</keyword>
<evidence type="ECO:0000256" key="10">
    <source>
        <dbReference type="ARBA" id="ARBA00023077"/>
    </source>
</evidence>
<dbReference type="PROSITE" id="PS01156">
    <property type="entry name" value="TONB_DEPENDENT_REC_2"/>
    <property type="match status" value="1"/>
</dbReference>
<keyword evidence="3 14" id="KW-0813">Transport</keyword>
<organism evidence="20 21">
    <name type="scientific">Paucibacter sediminis</name>
    <dbReference type="NCBI Taxonomy" id="3019553"/>
    <lineage>
        <taxon>Bacteria</taxon>
        <taxon>Pseudomonadati</taxon>
        <taxon>Pseudomonadota</taxon>
        <taxon>Betaproteobacteria</taxon>
        <taxon>Burkholderiales</taxon>
        <taxon>Sphaerotilaceae</taxon>
        <taxon>Roseateles</taxon>
    </lineage>
</organism>
<evidence type="ECO:0000256" key="12">
    <source>
        <dbReference type="ARBA" id="ARBA00023170"/>
    </source>
</evidence>
<dbReference type="GO" id="GO:0006826">
    <property type="term" value="P:iron ion transport"/>
    <property type="evidence" value="ECO:0007669"/>
    <property type="project" value="UniProtKB-KW"/>
</dbReference>
<dbReference type="PANTHER" id="PTHR32552">
    <property type="entry name" value="FERRICHROME IRON RECEPTOR-RELATED"/>
    <property type="match status" value="1"/>
</dbReference>
<evidence type="ECO:0000313" key="20">
    <source>
        <dbReference type="EMBL" id="WIT12874.1"/>
    </source>
</evidence>
<keyword evidence="11 14" id="KW-0472">Membrane</keyword>
<dbReference type="InterPro" id="IPR000531">
    <property type="entry name" value="Beta-barrel_TonB"/>
</dbReference>
<dbReference type="RefSeq" id="WP_285233975.1">
    <property type="nucleotide sequence ID" value="NZ_CP116346.1"/>
</dbReference>
<gene>
    <name evidence="20" type="ORF">PFX98_04505</name>
</gene>
<dbReference type="Gene3D" id="2.40.170.20">
    <property type="entry name" value="TonB-dependent receptor, beta-barrel domain"/>
    <property type="match status" value="1"/>
</dbReference>
<keyword evidence="21" id="KW-1185">Reference proteome</keyword>
<keyword evidence="5" id="KW-0410">Iron transport</keyword>
<sequence length="800" mass="85927">MTSPALPARKFLGTPVQLAVISLIAGASCSSWAQTAEPAAKTEPDKLPIVTITATKKLTSLQQTPVAVTAVTATALEDTRANTLLDVFNLVPSLQGTGQGDHGIVSITLRGIGNDSAKTEYADPEVALFVDGVFSPRPEGASTLMFDLDGLEVLRGPQGTLWGRNSTVGTINLKTAKPVLRDQSGYVEGGIGSFSRLGTRGALNVPVSDTLAMRFAFVHEQHDGYVDYQRAPHPSLASQQAAYAAANNGSLTGFQALNPNLFVQGGPKYNAQNQTAARVSLLWKPSAQLRWDVSLEKFQDRGTPSMSLMQTPRAGEKFWSALIDTAPSLKRDSTALRSRLEYDLGGMSLAYVAGIGRFSGSGTYDQDLGVQAPTSFSTGASHQEDNTVWSKYNNHSHELTLASNGKQELDWILGLYYAAEDNGIRFDIPIMNGTQQGSVGWQGSFIQPKETVDTQAVFGQATFNVGDKLHLTGGVRYTHDDRKNIGGRGWFWGYDASVPQVPLDPGLDPSKPGSGYNAGNVNDAHYTGSKATYLARASYELSKDMMVYGSVSTGYKSGGSGDGGLHYGPETLTNVEAGLKSTLLDGRATFNLSAYHMNFKDFQFSAPVIVNGNRQFAYSNAEGAKVSGLEAELAARVGAEGKLGLTVSYTKTRLGELVAASNDYQLPPCFDPQLGGNCLKVTGNELPHAPKISVQLQYEYQFHLGGGDSLTPRIGAHYQSSNWLSVFNLGDGDRQKAYTTLDLGLRYAAKKNWYVDAFVRNATDQKVKTSAGSSGSFANPIWTAQYQAPRSYQINAGYSF</sequence>
<dbReference type="Pfam" id="PF00593">
    <property type="entry name" value="TonB_dep_Rec_b-barrel"/>
    <property type="match status" value="1"/>
</dbReference>
<keyword evidence="4 14" id="KW-1134">Transmembrane beta strand</keyword>
<evidence type="ECO:0000256" key="7">
    <source>
        <dbReference type="ARBA" id="ARBA00022729"/>
    </source>
</evidence>
<dbReference type="InterPro" id="IPR010917">
    <property type="entry name" value="TonB_rcpt_CS"/>
</dbReference>
<dbReference type="PROSITE" id="PS52016">
    <property type="entry name" value="TONB_DEPENDENT_REC_3"/>
    <property type="match status" value="1"/>
</dbReference>
<evidence type="ECO:0000259" key="19">
    <source>
        <dbReference type="Pfam" id="PF07715"/>
    </source>
</evidence>
<dbReference type="Pfam" id="PF07715">
    <property type="entry name" value="Plug"/>
    <property type="match status" value="1"/>
</dbReference>
<evidence type="ECO:0000256" key="9">
    <source>
        <dbReference type="ARBA" id="ARBA00023065"/>
    </source>
</evidence>
<dbReference type="PANTHER" id="PTHR32552:SF81">
    <property type="entry name" value="TONB-DEPENDENT OUTER MEMBRANE RECEPTOR"/>
    <property type="match status" value="1"/>
</dbReference>
<keyword evidence="6 14" id="KW-0812">Transmembrane</keyword>
<comment type="similarity">
    <text evidence="2 14 16">Belongs to the TonB-dependent receptor family.</text>
</comment>
<evidence type="ECO:0000256" key="4">
    <source>
        <dbReference type="ARBA" id="ARBA00022452"/>
    </source>
</evidence>
<name>A0AA95SXI7_9BURK</name>
<keyword evidence="13 14" id="KW-0998">Cell outer membrane</keyword>
<evidence type="ECO:0000256" key="6">
    <source>
        <dbReference type="ARBA" id="ARBA00022692"/>
    </source>
</evidence>
<evidence type="ECO:0000313" key="21">
    <source>
        <dbReference type="Proteomes" id="UP001177769"/>
    </source>
</evidence>
<protein>
    <submittedName>
        <fullName evidence="20">TonB-dependent receptor</fullName>
    </submittedName>
</protein>
<evidence type="ECO:0000256" key="15">
    <source>
        <dbReference type="PROSITE-ProRule" id="PRU10144"/>
    </source>
</evidence>
<evidence type="ECO:0000259" key="18">
    <source>
        <dbReference type="Pfam" id="PF00593"/>
    </source>
</evidence>
<dbReference type="SUPFAM" id="SSF56935">
    <property type="entry name" value="Porins"/>
    <property type="match status" value="1"/>
</dbReference>
<dbReference type="Gene3D" id="2.170.130.10">
    <property type="entry name" value="TonB-dependent receptor, plug domain"/>
    <property type="match status" value="1"/>
</dbReference>
<evidence type="ECO:0000256" key="1">
    <source>
        <dbReference type="ARBA" id="ARBA00004571"/>
    </source>
</evidence>
<dbReference type="KEGG" id="pais:PFX98_04505"/>
<keyword evidence="10 16" id="KW-0798">TonB box</keyword>
<feature type="domain" description="TonB-dependent receptor plug" evidence="19">
    <location>
        <begin position="61"/>
        <end position="170"/>
    </location>
</feature>
<dbReference type="InterPro" id="IPR037066">
    <property type="entry name" value="Plug_dom_sf"/>
</dbReference>
<feature type="chain" id="PRO_5041693812" evidence="17">
    <location>
        <begin position="34"/>
        <end position="800"/>
    </location>
</feature>
<evidence type="ECO:0000256" key="16">
    <source>
        <dbReference type="RuleBase" id="RU003357"/>
    </source>
</evidence>
<evidence type="ECO:0000256" key="3">
    <source>
        <dbReference type="ARBA" id="ARBA00022448"/>
    </source>
</evidence>
<keyword evidence="8" id="KW-0408">Iron</keyword>
<dbReference type="EMBL" id="CP116346">
    <property type="protein sequence ID" value="WIT12874.1"/>
    <property type="molecule type" value="Genomic_DNA"/>
</dbReference>
<dbReference type="InterPro" id="IPR039426">
    <property type="entry name" value="TonB-dep_rcpt-like"/>
</dbReference>
<keyword evidence="9" id="KW-0406">Ion transport</keyword>
<dbReference type="InterPro" id="IPR012910">
    <property type="entry name" value="Plug_dom"/>
</dbReference>
<keyword evidence="7 17" id="KW-0732">Signal</keyword>
<evidence type="ECO:0000256" key="11">
    <source>
        <dbReference type="ARBA" id="ARBA00023136"/>
    </source>
</evidence>
<evidence type="ECO:0000256" key="17">
    <source>
        <dbReference type="SAM" id="SignalP"/>
    </source>
</evidence>
<reference evidence="20" key="1">
    <citation type="submission" date="2023-01" db="EMBL/GenBank/DDBJ databases">
        <title>Whole genome sequence of Paucibacter sp. S2-9 isolated from pond sediment.</title>
        <authorList>
            <person name="Jung J.Y."/>
        </authorList>
    </citation>
    <scope>NUCLEOTIDE SEQUENCE</scope>
    <source>
        <strain evidence="20">S2-9</strain>
    </source>
</reference>
<evidence type="ECO:0000256" key="14">
    <source>
        <dbReference type="PROSITE-ProRule" id="PRU01360"/>
    </source>
</evidence>
<evidence type="ECO:0000256" key="8">
    <source>
        <dbReference type="ARBA" id="ARBA00023004"/>
    </source>
</evidence>
<comment type="subcellular location">
    <subcellularLocation>
        <location evidence="1 14">Cell outer membrane</location>
        <topology evidence="1 14">Multi-pass membrane protein</topology>
    </subcellularLocation>
</comment>
<feature type="signal peptide" evidence="17">
    <location>
        <begin position="1"/>
        <end position="33"/>
    </location>
</feature>
<feature type="domain" description="TonB-dependent receptor-like beta-barrel" evidence="18">
    <location>
        <begin position="328"/>
        <end position="761"/>
    </location>
</feature>
<dbReference type="Proteomes" id="UP001177769">
    <property type="component" value="Chromosome"/>
</dbReference>
<dbReference type="AlphaFoldDB" id="A0AA95SXI7"/>
<feature type="short sequence motif" description="TonB C-terminal box" evidence="15">
    <location>
        <begin position="783"/>
        <end position="800"/>
    </location>
</feature>
<evidence type="ECO:0000256" key="2">
    <source>
        <dbReference type="ARBA" id="ARBA00009810"/>
    </source>
</evidence>
<dbReference type="InterPro" id="IPR036942">
    <property type="entry name" value="Beta-barrel_TonB_sf"/>
</dbReference>